<dbReference type="Proteomes" id="UP000887013">
    <property type="component" value="Unassembled WGS sequence"/>
</dbReference>
<evidence type="ECO:0000313" key="2">
    <source>
        <dbReference type="EMBL" id="GFT69019.1"/>
    </source>
</evidence>
<organism evidence="2 3">
    <name type="scientific">Nephila pilipes</name>
    <name type="common">Giant wood spider</name>
    <name type="synonym">Nephila maculata</name>
    <dbReference type="NCBI Taxonomy" id="299642"/>
    <lineage>
        <taxon>Eukaryota</taxon>
        <taxon>Metazoa</taxon>
        <taxon>Ecdysozoa</taxon>
        <taxon>Arthropoda</taxon>
        <taxon>Chelicerata</taxon>
        <taxon>Arachnida</taxon>
        <taxon>Araneae</taxon>
        <taxon>Araneomorphae</taxon>
        <taxon>Entelegynae</taxon>
        <taxon>Araneoidea</taxon>
        <taxon>Nephilidae</taxon>
        <taxon>Nephila</taxon>
    </lineage>
</organism>
<sequence>MGRRCDDQDPGGLQEEDRKGLRKMGRDGFKIDCLSWIRNAGSELFAPGVTLGETKRRRKIKRRKIGFRKPSRRYFVWNRGLIDSGKGLPLER</sequence>
<gene>
    <name evidence="2" type="ORF">NPIL_677901</name>
</gene>
<reference evidence="2" key="1">
    <citation type="submission" date="2020-08" db="EMBL/GenBank/DDBJ databases">
        <title>Multicomponent nature underlies the extraordinary mechanical properties of spider dragline silk.</title>
        <authorList>
            <person name="Kono N."/>
            <person name="Nakamura H."/>
            <person name="Mori M."/>
            <person name="Yoshida Y."/>
            <person name="Ohtoshi R."/>
            <person name="Malay A.D."/>
            <person name="Moran D.A.P."/>
            <person name="Tomita M."/>
            <person name="Numata K."/>
            <person name="Arakawa K."/>
        </authorList>
    </citation>
    <scope>NUCLEOTIDE SEQUENCE</scope>
</reference>
<dbReference type="EMBL" id="BMAW01116069">
    <property type="protein sequence ID" value="GFT69019.1"/>
    <property type="molecule type" value="Genomic_DNA"/>
</dbReference>
<proteinExistence type="predicted"/>
<feature type="region of interest" description="Disordered" evidence="1">
    <location>
        <begin position="1"/>
        <end position="20"/>
    </location>
</feature>
<name>A0A8X6U127_NEPPI</name>
<protein>
    <submittedName>
        <fullName evidence="2">Uncharacterized protein</fullName>
    </submittedName>
</protein>
<evidence type="ECO:0000256" key="1">
    <source>
        <dbReference type="SAM" id="MobiDB-lite"/>
    </source>
</evidence>
<comment type="caution">
    <text evidence="2">The sequence shown here is derived from an EMBL/GenBank/DDBJ whole genome shotgun (WGS) entry which is preliminary data.</text>
</comment>
<accession>A0A8X6U127</accession>
<keyword evidence="3" id="KW-1185">Reference proteome</keyword>
<dbReference type="AlphaFoldDB" id="A0A8X6U127"/>
<evidence type="ECO:0000313" key="3">
    <source>
        <dbReference type="Proteomes" id="UP000887013"/>
    </source>
</evidence>